<evidence type="ECO:0000256" key="4">
    <source>
        <dbReference type="PROSITE-ProRule" id="PRU01161"/>
    </source>
</evidence>
<feature type="short sequence motif" description="DGA/G" evidence="4">
    <location>
        <begin position="279"/>
        <end position="281"/>
    </location>
</feature>
<name>A0ABV7J3M1_9GAMM</name>
<sequence>MKEKRILWLVCLGVLTACVPQPRYLNQPLTDAEREQPVPARFETHDRNDDITVILTFSGGGTRAAAFSYGVMRGLRDIDVDINSRHSTSLLSLVDVISSVSGGSFTAAYYGLFGEQLFTDFEADFLKLKVQSYLTRQLFINPINWFRFMSGQYNRSELTAQYYQRAIFGGKTFADMRMDAPVVMINATDIATGAGFSFTEEHFRWLCSDLSEFPVGKAVAASSAVPVLFSPVLVRNHPGCQPYEFQLSRVHEDVRFKHQALKLRQFRKKHKYPYLHLVDGGVADNLGVRALLNQIYEQDNDFWQALKAYRLTNTKKVLFVVVNAAAVLDEGISQSTDTPSLSQTINAVTTIQSQNYNADTLDLLELSVAQWTDQVREGRCAEFFKAGCDDFEFYVTELNFSHIGEPHASELAAIETALQLPETEVDRLIRAGEQLVRESEVIAQFVNQVSEQP</sequence>
<dbReference type="EMBL" id="JBHRTS010000001">
    <property type="protein sequence ID" value="MFC3192755.1"/>
    <property type="molecule type" value="Genomic_DNA"/>
</dbReference>
<keyword evidence="2 4" id="KW-0442">Lipid degradation</keyword>
<keyword evidence="7" id="KW-1185">Reference proteome</keyword>
<evidence type="ECO:0000313" key="6">
    <source>
        <dbReference type="EMBL" id="MFC3192755.1"/>
    </source>
</evidence>
<comment type="caution">
    <text evidence="6">The sequence shown here is derived from an EMBL/GenBank/DDBJ whole genome shotgun (WGS) entry which is preliminary data.</text>
</comment>
<feature type="domain" description="PNPLA" evidence="5">
    <location>
        <begin position="55"/>
        <end position="292"/>
    </location>
</feature>
<dbReference type="RefSeq" id="WP_157892547.1">
    <property type="nucleotide sequence ID" value="NZ_JBHRTS010000001.1"/>
</dbReference>
<dbReference type="Gene3D" id="3.40.1090.10">
    <property type="entry name" value="Cytosolic phospholipase A2 catalytic domain"/>
    <property type="match status" value="1"/>
</dbReference>
<dbReference type="InterPro" id="IPR050301">
    <property type="entry name" value="NTE"/>
</dbReference>
<feature type="active site" description="Proton acceptor" evidence="4">
    <location>
        <position position="279"/>
    </location>
</feature>
<dbReference type="PANTHER" id="PTHR14226">
    <property type="entry name" value="NEUROPATHY TARGET ESTERASE/SWISS CHEESE D.MELANOGASTER"/>
    <property type="match status" value="1"/>
</dbReference>
<dbReference type="PROSITE" id="PS51257">
    <property type="entry name" value="PROKAR_LIPOPROTEIN"/>
    <property type="match status" value="1"/>
</dbReference>
<protein>
    <submittedName>
        <fullName evidence="6">Patatin-like phospholipase family protein</fullName>
    </submittedName>
</protein>
<dbReference type="Proteomes" id="UP001595533">
    <property type="component" value="Unassembled WGS sequence"/>
</dbReference>
<dbReference type="SUPFAM" id="SSF52151">
    <property type="entry name" value="FabD/lysophospholipase-like"/>
    <property type="match status" value="1"/>
</dbReference>
<feature type="active site" description="Nucleophile" evidence="4">
    <location>
        <position position="101"/>
    </location>
</feature>
<keyword evidence="3 4" id="KW-0443">Lipid metabolism</keyword>
<organism evidence="6 7">
    <name type="scientific">Marinicella sediminis</name>
    <dbReference type="NCBI Taxonomy" id="1792834"/>
    <lineage>
        <taxon>Bacteria</taxon>
        <taxon>Pseudomonadati</taxon>
        <taxon>Pseudomonadota</taxon>
        <taxon>Gammaproteobacteria</taxon>
        <taxon>Lysobacterales</taxon>
        <taxon>Marinicellaceae</taxon>
        <taxon>Marinicella</taxon>
    </lineage>
</organism>
<accession>A0ABV7J3M1</accession>
<dbReference type="Pfam" id="PF01734">
    <property type="entry name" value="Patatin"/>
    <property type="match status" value="1"/>
</dbReference>
<comment type="caution">
    <text evidence="4">Lacks conserved residue(s) required for the propagation of feature annotation.</text>
</comment>
<dbReference type="InterPro" id="IPR002641">
    <property type="entry name" value="PNPLA_dom"/>
</dbReference>
<evidence type="ECO:0000256" key="1">
    <source>
        <dbReference type="ARBA" id="ARBA00022801"/>
    </source>
</evidence>
<evidence type="ECO:0000256" key="3">
    <source>
        <dbReference type="ARBA" id="ARBA00023098"/>
    </source>
</evidence>
<proteinExistence type="predicted"/>
<evidence type="ECO:0000259" key="5">
    <source>
        <dbReference type="PROSITE" id="PS51635"/>
    </source>
</evidence>
<evidence type="ECO:0000256" key="2">
    <source>
        <dbReference type="ARBA" id="ARBA00022963"/>
    </source>
</evidence>
<keyword evidence="1 4" id="KW-0378">Hydrolase</keyword>
<dbReference type="PROSITE" id="PS51635">
    <property type="entry name" value="PNPLA"/>
    <property type="match status" value="1"/>
</dbReference>
<reference evidence="7" key="1">
    <citation type="journal article" date="2019" name="Int. J. Syst. Evol. Microbiol.">
        <title>The Global Catalogue of Microorganisms (GCM) 10K type strain sequencing project: providing services to taxonomists for standard genome sequencing and annotation.</title>
        <authorList>
            <consortium name="The Broad Institute Genomics Platform"/>
            <consortium name="The Broad Institute Genome Sequencing Center for Infectious Disease"/>
            <person name="Wu L."/>
            <person name="Ma J."/>
        </authorList>
    </citation>
    <scope>NUCLEOTIDE SEQUENCE [LARGE SCALE GENOMIC DNA]</scope>
    <source>
        <strain evidence="7">KCTC 42953</strain>
    </source>
</reference>
<evidence type="ECO:0000313" key="7">
    <source>
        <dbReference type="Proteomes" id="UP001595533"/>
    </source>
</evidence>
<dbReference type="InterPro" id="IPR016035">
    <property type="entry name" value="Acyl_Trfase/lysoPLipase"/>
</dbReference>
<dbReference type="PANTHER" id="PTHR14226:SF78">
    <property type="entry name" value="SLR0060 PROTEIN"/>
    <property type="match status" value="1"/>
</dbReference>
<gene>
    <name evidence="6" type="ORF">ACFODZ_00750</name>
</gene>